<dbReference type="Bgee" id="ENSPPAG00000030522">
    <property type="expression patterns" value="Expressed in liver and 5 other cell types or tissues"/>
</dbReference>
<protein>
    <submittedName>
        <fullName evidence="11">MANSC domain containing 1</fullName>
    </submittedName>
</protein>
<feature type="compositionally biased region" description="Polar residues" evidence="7">
    <location>
        <begin position="248"/>
        <end position="261"/>
    </location>
</feature>
<dbReference type="InterPro" id="IPR013980">
    <property type="entry name" value="MANSC_dom"/>
</dbReference>
<dbReference type="KEGG" id="pps:100992365"/>
<evidence type="ECO:0000256" key="9">
    <source>
        <dbReference type="SAM" id="SignalP"/>
    </source>
</evidence>
<dbReference type="EMBL" id="AJFE02093013">
    <property type="status" value="NOT_ANNOTATED_CDS"/>
    <property type="molecule type" value="Genomic_DNA"/>
</dbReference>
<proteinExistence type="predicted"/>
<feature type="compositionally biased region" description="Polar residues" evidence="7">
    <location>
        <begin position="364"/>
        <end position="373"/>
    </location>
</feature>
<dbReference type="GO" id="GO:0016020">
    <property type="term" value="C:membrane"/>
    <property type="evidence" value="ECO:0007669"/>
    <property type="project" value="UniProtKB-SubCell"/>
</dbReference>
<evidence type="ECO:0000256" key="7">
    <source>
        <dbReference type="SAM" id="MobiDB-lite"/>
    </source>
</evidence>
<keyword evidence="3 9" id="KW-0732">Signal</keyword>
<feature type="compositionally biased region" description="Polar residues" evidence="7">
    <location>
        <begin position="341"/>
        <end position="355"/>
    </location>
</feature>
<dbReference type="PROSITE" id="PS50986">
    <property type="entry name" value="MANSC"/>
    <property type="match status" value="1"/>
</dbReference>
<evidence type="ECO:0000259" key="10">
    <source>
        <dbReference type="PROSITE" id="PS50986"/>
    </source>
</evidence>
<dbReference type="EMBL" id="AJFE02093014">
    <property type="status" value="NOT_ANNOTATED_CDS"/>
    <property type="molecule type" value="Genomic_DNA"/>
</dbReference>
<feature type="transmembrane region" description="Helical" evidence="8">
    <location>
        <begin position="384"/>
        <end position="409"/>
    </location>
</feature>
<dbReference type="PANTHER" id="PTHR46876:SF3">
    <property type="entry name" value="MANSC DOMAIN CONTAINING 1"/>
    <property type="match status" value="1"/>
</dbReference>
<dbReference type="Ensembl" id="ENSPPAT00000037396.1">
    <property type="protein sequence ID" value="ENSPPAP00000014709.1"/>
    <property type="gene ID" value="ENSPPAG00000030522.1"/>
</dbReference>
<dbReference type="STRING" id="9597.ENSPPAP00000014709"/>
<evidence type="ECO:0000313" key="12">
    <source>
        <dbReference type="Proteomes" id="UP000240080"/>
    </source>
</evidence>
<dbReference type="OMA" id="SQNCPTK"/>
<feature type="domain" description="MANSC" evidence="10">
    <location>
        <begin position="33"/>
        <end position="117"/>
    </location>
</feature>
<reference evidence="11" key="2">
    <citation type="submission" date="2025-08" db="UniProtKB">
        <authorList>
            <consortium name="Ensembl"/>
        </authorList>
    </citation>
    <scope>IDENTIFICATION</scope>
</reference>
<keyword evidence="12" id="KW-1185">Reference proteome</keyword>
<keyword evidence="5 8" id="KW-0472">Membrane</keyword>
<reference evidence="11 12" key="1">
    <citation type="journal article" date="2012" name="Nature">
        <title>The bonobo genome compared with the chimpanzee and human genomes.</title>
        <authorList>
            <person name="Prufer K."/>
            <person name="Munch K."/>
            <person name="Hellmann I."/>
            <person name="Akagi K."/>
            <person name="Miller J.R."/>
            <person name="Walenz B."/>
            <person name="Koren S."/>
            <person name="Sutton G."/>
            <person name="Kodira C."/>
            <person name="Winer R."/>
            <person name="Knight J.R."/>
            <person name="Mullikin J.C."/>
            <person name="Meader S.J."/>
            <person name="Ponting C.P."/>
            <person name="Lunter G."/>
            <person name="Higashino S."/>
            <person name="Hobolth A."/>
            <person name="Dutheil J."/>
            <person name="Karakoc E."/>
            <person name="Alkan C."/>
            <person name="Sajjadian S."/>
            <person name="Catacchio C.R."/>
            <person name="Ventura M."/>
            <person name="Marques-Bonet T."/>
            <person name="Eichler E.E."/>
            <person name="Andre C."/>
            <person name="Atencia R."/>
            <person name="Mugisha L."/>
            <person name="Junhold J."/>
            <person name="Patterson N."/>
            <person name="Siebauer M."/>
            <person name="Good J.M."/>
            <person name="Fischer A."/>
            <person name="Ptak S.E."/>
            <person name="Lachmann M."/>
            <person name="Symer D.E."/>
            <person name="Mailund T."/>
            <person name="Schierup M.H."/>
            <person name="Andres A.M."/>
            <person name="Kelso J."/>
            <person name="Paabo S."/>
        </authorList>
    </citation>
    <scope>NUCLEOTIDE SEQUENCE [LARGE SCALE GENOMIC DNA]</scope>
</reference>
<keyword evidence="6" id="KW-0325">Glycoprotein</keyword>
<dbReference type="SMART" id="SM00765">
    <property type="entry name" value="MANEC"/>
    <property type="match status" value="1"/>
</dbReference>
<sequence length="431" mass="46817">MFFGGEGSLTYTLVIICFLTLRLSASQNCLNKSLEDVVIDIQSSLSKGIRGNEPVYTSTQEDCINSCCSTKNISGDKACNLMIFDTRKTARQPNCYLFFCPNEEACPLKPAKGLMSYRIITDFPSLTRNLPSQELPQEDSLLHGQFSQAVTPLARHHTDYSKPTDISWRDTLSQKFGSSDHLEKLFKMDEASAQLLAYKEKGHSQSSQFSSDQEIAHLLPENVSALPATVAVASPHTTSATPKPATLLPTNASVTPSGTSQPQLATTAPPVTTVTSQPPTTLISTVFTRAAATLQAMATTAVLTTTFQAPTDSKGSLETIPFTEISNLTLNTGNVYNPTALSMSNMESSTTNKTASWEGREASPGSSSQGSVPENQYGLPFEKWLLIGSLLFGVLFLVIGLVLLGRILSESLRRKRYSRLDYLINGIYVDI</sequence>
<evidence type="ECO:0000256" key="3">
    <source>
        <dbReference type="ARBA" id="ARBA00022729"/>
    </source>
</evidence>
<feature type="signal peptide" evidence="9">
    <location>
        <begin position="1"/>
        <end position="25"/>
    </location>
</feature>
<evidence type="ECO:0000256" key="5">
    <source>
        <dbReference type="ARBA" id="ARBA00023136"/>
    </source>
</evidence>
<evidence type="ECO:0000256" key="6">
    <source>
        <dbReference type="ARBA" id="ARBA00023180"/>
    </source>
</evidence>
<dbReference type="PANTHER" id="PTHR46876">
    <property type="entry name" value="LOW-DENSITY LIPOPROTEIN RECEPTOR-RELATED PROTEIN 11"/>
    <property type="match status" value="1"/>
</dbReference>
<organism evidence="11 12">
    <name type="scientific">Pan paniscus</name>
    <name type="common">Pygmy chimpanzee</name>
    <name type="synonym">Bonobo</name>
    <dbReference type="NCBI Taxonomy" id="9597"/>
    <lineage>
        <taxon>Eukaryota</taxon>
        <taxon>Metazoa</taxon>
        <taxon>Chordata</taxon>
        <taxon>Craniata</taxon>
        <taxon>Vertebrata</taxon>
        <taxon>Euteleostomi</taxon>
        <taxon>Mammalia</taxon>
        <taxon>Eutheria</taxon>
        <taxon>Euarchontoglires</taxon>
        <taxon>Primates</taxon>
        <taxon>Haplorrhini</taxon>
        <taxon>Catarrhini</taxon>
        <taxon>Hominidae</taxon>
        <taxon>Pan</taxon>
    </lineage>
</organism>
<feature type="chain" id="PRO_5015310394" evidence="9">
    <location>
        <begin position="26"/>
        <end position="431"/>
    </location>
</feature>
<evidence type="ECO:0000256" key="4">
    <source>
        <dbReference type="ARBA" id="ARBA00022989"/>
    </source>
</evidence>
<accession>A0A2R9ABS2</accession>
<dbReference type="GeneID" id="100992365"/>
<dbReference type="AlphaFoldDB" id="A0A2R9ABS2"/>
<evidence type="ECO:0000256" key="8">
    <source>
        <dbReference type="SAM" id="Phobius"/>
    </source>
</evidence>
<dbReference type="Proteomes" id="UP000240080">
    <property type="component" value="Chromosome 12"/>
</dbReference>
<keyword evidence="4 8" id="KW-1133">Transmembrane helix</keyword>
<evidence type="ECO:0000313" key="11">
    <source>
        <dbReference type="Ensembl" id="ENSPPAP00000014709.1"/>
    </source>
</evidence>
<feature type="region of interest" description="Disordered" evidence="7">
    <location>
        <begin position="341"/>
        <end position="373"/>
    </location>
</feature>
<dbReference type="CTD" id="54682"/>
<dbReference type="EMBL" id="AJFE02093012">
    <property type="status" value="NOT_ANNOTATED_CDS"/>
    <property type="molecule type" value="Genomic_DNA"/>
</dbReference>
<comment type="subcellular location">
    <subcellularLocation>
        <location evidence="1">Membrane</location>
        <topology evidence="1">Single-pass type I membrane protein</topology>
    </subcellularLocation>
</comment>
<feature type="compositionally biased region" description="Low complexity" evidence="7">
    <location>
        <begin position="262"/>
        <end position="278"/>
    </location>
</feature>
<evidence type="ECO:0000256" key="1">
    <source>
        <dbReference type="ARBA" id="ARBA00004479"/>
    </source>
</evidence>
<evidence type="ECO:0000256" key="2">
    <source>
        <dbReference type="ARBA" id="ARBA00022692"/>
    </source>
</evidence>
<reference evidence="11" key="3">
    <citation type="submission" date="2025-09" db="UniProtKB">
        <authorList>
            <consortium name="Ensembl"/>
        </authorList>
    </citation>
    <scope>IDENTIFICATION</scope>
</reference>
<dbReference type="GeneTree" id="ENSGT00940000153377"/>
<feature type="region of interest" description="Disordered" evidence="7">
    <location>
        <begin position="234"/>
        <end position="278"/>
    </location>
</feature>
<keyword evidence="2 8" id="KW-0812">Transmembrane</keyword>
<dbReference type="Pfam" id="PF07502">
    <property type="entry name" value="MANEC"/>
    <property type="match status" value="1"/>
</dbReference>
<gene>
    <name evidence="11" type="primary">MANSC1</name>
</gene>
<name>A0A2R9ABS2_PANPA</name>
<dbReference type="InterPro" id="IPR011106">
    <property type="entry name" value="MANSC_N"/>
</dbReference>